<keyword evidence="3" id="KW-1185">Reference proteome</keyword>
<dbReference type="AlphaFoldDB" id="A0A165CBQ1"/>
<dbReference type="EMBL" id="KV427651">
    <property type="protein sequence ID" value="KZT02520.1"/>
    <property type="molecule type" value="Genomic_DNA"/>
</dbReference>
<dbReference type="GeneID" id="63826789"/>
<dbReference type="RefSeq" id="XP_040760260.1">
    <property type="nucleotide sequence ID" value="XM_040909760.1"/>
</dbReference>
<keyword evidence="1" id="KW-0732">Signal</keyword>
<proteinExistence type="predicted"/>
<dbReference type="InParanoid" id="A0A165CBQ1"/>
<evidence type="ECO:0000256" key="1">
    <source>
        <dbReference type="SAM" id="SignalP"/>
    </source>
</evidence>
<reference evidence="2 3" key="1">
    <citation type="journal article" date="2016" name="Mol. Biol. Evol.">
        <title>Comparative Genomics of Early-Diverging Mushroom-Forming Fungi Provides Insights into the Origins of Lignocellulose Decay Capabilities.</title>
        <authorList>
            <person name="Nagy L.G."/>
            <person name="Riley R."/>
            <person name="Tritt A."/>
            <person name="Adam C."/>
            <person name="Daum C."/>
            <person name="Floudas D."/>
            <person name="Sun H."/>
            <person name="Yadav J.S."/>
            <person name="Pangilinan J."/>
            <person name="Larsson K.H."/>
            <person name="Matsuura K."/>
            <person name="Barry K."/>
            <person name="Labutti K."/>
            <person name="Kuo R."/>
            <person name="Ohm R.A."/>
            <person name="Bhattacharya S.S."/>
            <person name="Shirouzu T."/>
            <person name="Yoshinaga Y."/>
            <person name="Martin F.M."/>
            <person name="Grigoriev I.V."/>
            <person name="Hibbett D.S."/>
        </authorList>
    </citation>
    <scope>NUCLEOTIDE SEQUENCE [LARGE SCALE GENOMIC DNA]</scope>
    <source>
        <strain evidence="2 3">93-53</strain>
    </source>
</reference>
<sequence>MARMGCALCVLSVRSLLPLSLRSRHPTRIYDAHLMTDVPTGLRILQVHLSLATEGPSSRKYPILSPASFLVGNSWDRLRAQLADVRVKAQYL</sequence>
<evidence type="ECO:0000313" key="2">
    <source>
        <dbReference type="EMBL" id="KZT02520.1"/>
    </source>
</evidence>
<dbReference type="Proteomes" id="UP000076871">
    <property type="component" value="Unassembled WGS sequence"/>
</dbReference>
<feature type="signal peptide" evidence="1">
    <location>
        <begin position="1"/>
        <end position="22"/>
    </location>
</feature>
<evidence type="ECO:0000313" key="3">
    <source>
        <dbReference type="Proteomes" id="UP000076871"/>
    </source>
</evidence>
<gene>
    <name evidence="2" type="ORF">LAESUDRAFT_730015</name>
</gene>
<protein>
    <recommendedName>
        <fullName evidence="4">Secreted protein</fullName>
    </recommendedName>
</protein>
<name>A0A165CBQ1_9APHY</name>
<feature type="chain" id="PRO_5007855955" description="Secreted protein" evidence="1">
    <location>
        <begin position="23"/>
        <end position="92"/>
    </location>
</feature>
<evidence type="ECO:0008006" key="4">
    <source>
        <dbReference type="Google" id="ProtNLM"/>
    </source>
</evidence>
<organism evidence="2 3">
    <name type="scientific">Laetiporus sulphureus 93-53</name>
    <dbReference type="NCBI Taxonomy" id="1314785"/>
    <lineage>
        <taxon>Eukaryota</taxon>
        <taxon>Fungi</taxon>
        <taxon>Dikarya</taxon>
        <taxon>Basidiomycota</taxon>
        <taxon>Agaricomycotina</taxon>
        <taxon>Agaricomycetes</taxon>
        <taxon>Polyporales</taxon>
        <taxon>Laetiporus</taxon>
    </lineage>
</organism>
<accession>A0A165CBQ1</accession>